<accession>A0A8H5CXB5</accession>
<dbReference type="GO" id="GO:0005886">
    <property type="term" value="C:plasma membrane"/>
    <property type="evidence" value="ECO:0007669"/>
    <property type="project" value="TreeGrafter"/>
</dbReference>
<evidence type="ECO:0000313" key="10">
    <source>
        <dbReference type="Proteomes" id="UP000559027"/>
    </source>
</evidence>
<feature type="transmembrane region" description="Helical" evidence="7">
    <location>
        <begin position="303"/>
        <end position="324"/>
    </location>
</feature>
<feature type="transmembrane region" description="Helical" evidence="7">
    <location>
        <begin position="406"/>
        <end position="426"/>
    </location>
</feature>
<comment type="subcellular location">
    <subcellularLocation>
        <location evidence="1">Endomembrane system</location>
        <topology evidence="1">Multi-pass membrane protein</topology>
    </subcellularLocation>
</comment>
<dbReference type="InterPro" id="IPR036259">
    <property type="entry name" value="MFS_trans_sf"/>
</dbReference>
<evidence type="ECO:0000256" key="7">
    <source>
        <dbReference type="SAM" id="Phobius"/>
    </source>
</evidence>
<feature type="transmembrane region" description="Helical" evidence="7">
    <location>
        <begin position="146"/>
        <end position="162"/>
    </location>
</feature>
<name>A0A8H5CXB5_9AGAR</name>
<proteinExistence type="predicted"/>
<evidence type="ECO:0000256" key="4">
    <source>
        <dbReference type="ARBA" id="ARBA00022989"/>
    </source>
</evidence>
<keyword evidence="5 7" id="KW-0472">Membrane</keyword>
<feature type="transmembrane region" description="Helical" evidence="7">
    <location>
        <begin position="271"/>
        <end position="288"/>
    </location>
</feature>
<dbReference type="Gene3D" id="1.20.1250.20">
    <property type="entry name" value="MFS general substrate transporter like domains"/>
    <property type="match status" value="1"/>
</dbReference>
<dbReference type="InterPro" id="IPR020846">
    <property type="entry name" value="MFS_dom"/>
</dbReference>
<keyword evidence="10" id="KW-1185">Reference proteome</keyword>
<feature type="domain" description="Major facilitator superfamily (MFS) profile" evidence="8">
    <location>
        <begin position="36"/>
        <end position="566"/>
    </location>
</feature>
<dbReference type="GO" id="GO:0015174">
    <property type="term" value="F:basic amino acid transmembrane transporter activity"/>
    <property type="evidence" value="ECO:0007669"/>
    <property type="project" value="TreeGrafter"/>
</dbReference>
<keyword evidence="3 7" id="KW-0812">Transmembrane</keyword>
<organism evidence="9 10">
    <name type="scientific">Leucocoprinus leucothites</name>
    <dbReference type="NCBI Taxonomy" id="201217"/>
    <lineage>
        <taxon>Eukaryota</taxon>
        <taxon>Fungi</taxon>
        <taxon>Dikarya</taxon>
        <taxon>Basidiomycota</taxon>
        <taxon>Agaricomycotina</taxon>
        <taxon>Agaricomycetes</taxon>
        <taxon>Agaricomycetidae</taxon>
        <taxon>Agaricales</taxon>
        <taxon>Agaricineae</taxon>
        <taxon>Agaricaceae</taxon>
        <taxon>Leucocoprinus</taxon>
    </lineage>
</organism>
<dbReference type="AlphaFoldDB" id="A0A8H5CXB5"/>
<dbReference type="SUPFAM" id="SSF103473">
    <property type="entry name" value="MFS general substrate transporter"/>
    <property type="match status" value="1"/>
</dbReference>
<dbReference type="GO" id="GO:0012505">
    <property type="term" value="C:endomembrane system"/>
    <property type="evidence" value="ECO:0007669"/>
    <property type="project" value="UniProtKB-SubCell"/>
</dbReference>
<dbReference type="PANTHER" id="PTHR23501:SF191">
    <property type="entry name" value="VACUOLAR BASIC AMINO ACID TRANSPORTER 4"/>
    <property type="match status" value="1"/>
</dbReference>
<feature type="transmembrane region" description="Helical" evidence="7">
    <location>
        <begin position="345"/>
        <end position="365"/>
    </location>
</feature>
<dbReference type="OrthoDB" id="3437016at2759"/>
<feature type="region of interest" description="Disordered" evidence="6">
    <location>
        <begin position="638"/>
        <end position="662"/>
    </location>
</feature>
<feature type="region of interest" description="Disordered" evidence="6">
    <location>
        <begin position="567"/>
        <end position="607"/>
    </location>
</feature>
<dbReference type="EMBL" id="JAACJO010000016">
    <property type="protein sequence ID" value="KAF5349667.1"/>
    <property type="molecule type" value="Genomic_DNA"/>
</dbReference>
<evidence type="ECO:0000256" key="2">
    <source>
        <dbReference type="ARBA" id="ARBA00022448"/>
    </source>
</evidence>
<evidence type="ECO:0000256" key="5">
    <source>
        <dbReference type="ARBA" id="ARBA00023136"/>
    </source>
</evidence>
<dbReference type="PANTHER" id="PTHR23501">
    <property type="entry name" value="MAJOR FACILITATOR SUPERFAMILY"/>
    <property type="match status" value="1"/>
</dbReference>
<evidence type="ECO:0000259" key="8">
    <source>
        <dbReference type="PROSITE" id="PS50850"/>
    </source>
</evidence>
<feature type="transmembrane region" description="Helical" evidence="7">
    <location>
        <begin position="75"/>
        <end position="95"/>
    </location>
</feature>
<gene>
    <name evidence="9" type="ORF">D9756_008859</name>
</gene>
<sequence length="662" mass="72192">MSIPANERQPLLENSSDLKKHPPGPRDISQSTRFGILAGVWMANFLSAFNREQIFLSVLFRPLTRVLIDVLQKLLFRRVSSVCFLSILPGSVSLLERKVLASISSDFNKSNQASWLGTAYLLATCTFTPLYGRLCNVLGRKGANRTALFFAAAGCVMCGLSQSMEMLIAARFLAGMGGGGLFTTTSIIVSDMYHIRSRGLAQGVGSLFNGLGLGLGGPFGGMVADWLGWRWAFLIQIPFFFLSYILTSYNLCYVTSGKGRSTKEILKRIDYGGSGTLLLCVGSILFYLSERYNNNLPWDSPTVLGPLILAFTSAIAFLTVELFISPEPILAPYLLKQKIPLLSGASNFLVANCNFAIMYFFPLWFQTVRLTSASTAGAHLLPNSLAMSTGSVFAGWMMHKTGRYKTLNMVFGIFPFIGAIAICLINEKSGPIQSWLSIIPLGFGNAVVLQTMFIALLVHLPESHVAVGTGFNTFFRGVGQVGGVAISSAIYQSKLDHELHSRITIPGAEEIITRIRHQARLVALLPPELQRPARDAYNASLKAVFVYAAISTFLAFLVRLPIPEKELDSRPPSVEPAQAPIRGDGPSANEDDETLPPSRASEADTMVFEEEDVDELPARMGGDLESGVKKVLIKERSRRLSGFESQDAVADPETLPTRSAQT</sequence>
<dbReference type="Proteomes" id="UP000559027">
    <property type="component" value="Unassembled WGS sequence"/>
</dbReference>
<feature type="region of interest" description="Disordered" evidence="6">
    <location>
        <begin position="1"/>
        <end position="25"/>
    </location>
</feature>
<feature type="transmembrane region" description="Helical" evidence="7">
    <location>
        <begin position="200"/>
        <end position="219"/>
    </location>
</feature>
<reference evidence="9 10" key="1">
    <citation type="journal article" date="2020" name="ISME J.">
        <title>Uncovering the hidden diversity of litter-decomposition mechanisms in mushroom-forming fungi.</title>
        <authorList>
            <person name="Floudas D."/>
            <person name="Bentzer J."/>
            <person name="Ahren D."/>
            <person name="Johansson T."/>
            <person name="Persson P."/>
            <person name="Tunlid A."/>
        </authorList>
    </citation>
    <scope>NUCLEOTIDE SEQUENCE [LARGE SCALE GENOMIC DNA]</scope>
    <source>
        <strain evidence="9 10">CBS 146.42</strain>
    </source>
</reference>
<feature type="transmembrane region" description="Helical" evidence="7">
    <location>
        <begin position="168"/>
        <end position="188"/>
    </location>
</feature>
<feature type="transmembrane region" description="Helical" evidence="7">
    <location>
        <begin position="544"/>
        <end position="562"/>
    </location>
</feature>
<evidence type="ECO:0000256" key="6">
    <source>
        <dbReference type="SAM" id="MobiDB-lite"/>
    </source>
</evidence>
<dbReference type="Gene3D" id="1.20.1720.10">
    <property type="entry name" value="Multidrug resistance protein D"/>
    <property type="match status" value="1"/>
</dbReference>
<evidence type="ECO:0000256" key="3">
    <source>
        <dbReference type="ARBA" id="ARBA00022692"/>
    </source>
</evidence>
<keyword evidence="2" id="KW-0813">Transport</keyword>
<evidence type="ECO:0000313" key="9">
    <source>
        <dbReference type="EMBL" id="KAF5349667.1"/>
    </source>
</evidence>
<feature type="transmembrane region" description="Helical" evidence="7">
    <location>
        <begin position="115"/>
        <end position="134"/>
    </location>
</feature>
<evidence type="ECO:0000256" key="1">
    <source>
        <dbReference type="ARBA" id="ARBA00004127"/>
    </source>
</evidence>
<feature type="transmembrane region" description="Helical" evidence="7">
    <location>
        <begin position="438"/>
        <end position="460"/>
    </location>
</feature>
<dbReference type="PROSITE" id="PS50850">
    <property type="entry name" value="MFS"/>
    <property type="match status" value="1"/>
</dbReference>
<dbReference type="GO" id="GO:0000329">
    <property type="term" value="C:fungal-type vacuole membrane"/>
    <property type="evidence" value="ECO:0007669"/>
    <property type="project" value="TreeGrafter"/>
</dbReference>
<dbReference type="InterPro" id="IPR011701">
    <property type="entry name" value="MFS"/>
</dbReference>
<protein>
    <recommendedName>
        <fullName evidence="8">Major facilitator superfamily (MFS) profile domain-containing protein</fullName>
    </recommendedName>
</protein>
<feature type="transmembrane region" description="Helical" evidence="7">
    <location>
        <begin position="231"/>
        <end position="251"/>
    </location>
</feature>
<keyword evidence="4 7" id="KW-1133">Transmembrane helix</keyword>
<comment type="caution">
    <text evidence="9">The sequence shown here is derived from an EMBL/GenBank/DDBJ whole genome shotgun (WGS) entry which is preliminary data.</text>
</comment>
<dbReference type="Pfam" id="PF07690">
    <property type="entry name" value="MFS_1"/>
    <property type="match status" value="1"/>
</dbReference>